<comment type="caution">
    <text evidence="1">The sequence shown here is derived from an EMBL/GenBank/DDBJ whole genome shotgun (WGS) entry which is preliminary data.</text>
</comment>
<evidence type="ECO:0000313" key="2">
    <source>
        <dbReference type="Proteomes" id="UP000789508"/>
    </source>
</evidence>
<sequence>MYTEFTKKFRCGDRGCNYAEALMRPGIGGEMLPLYPILGYVGDAVALRGQALAFFMRPGIGGEALPLYLGDAVTLCGQALAVKSRVSGYPSYLLVVMPLSNMLEKQEKCDAINREGVRGS</sequence>
<evidence type="ECO:0000313" key="1">
    <source>
        <dbReference type="EMBL" id="CAG8544528.1"/>
    </source>
</evidence>
<protein>
    <submittedName>
        <fullName evidence="1">7080_t:CDS:1</fullName>
    </submittedName>
</protein>
<organism evidence="1 2">
    <name type="scientific">Ambispora leptoticha</name>
    <dbReference type="NCBI Taxonomy" id="144679"/>
    <lineage>
        <taxon>Eukaryota</taxon>
        <taxon>Fungi</taxon>
        <taxon>Fungi incertae sedis</taxon>
        <taxon>Mucoromycota</taxon>
        <taxon>Glomeromycotina</taxon>
        <taxon>Glomeromycetes</taxon>
        <taxon>Archaeosporales</taxon>
        <taxon>Ambisporaceae</taxon>
        <taxon>Ambispora</taxon>
    </lineage>
</organism>
<reference evidence="1" key="1">
    <citation type="submission" date="2021-06" db="EMBL/GenBank/DDBJ databases">
        <authorList>
            <person name="Kallberg Y."/>
            <person name="Tangrot J."/>
            <person name="Rosling A."/>
        </authorList>
    </citation>
    <scope>NUCLEOTIDE SEQUENCE</scope>
    <source>
        <strain evidence="1">FL130A</strain>
    </source>
</reference>
<accession>A0A9N9AWB8</accession>
<name>A0A9N9AWB8_9GLOM</name>
<dbReference type="Proteomes" id="UP000789508">
    <property type="component" value="Unassembled WGS sequence"/>
</dbReference>
<dbReference type="OrthoDB" id="10495801at2759"/>
<proteinExistence type="predicted"/>
<dbReference type="EMBL" id="CAJVPS010001602">
    <property type="protein sequence ID" value="CAG8544528.1"/>
    <property type="molecule type" value="Genomic_DNA"/>
</dbReference>
<keyword evidence="2" id="KW-1185">Reference proteome</keyword>
<gene>
    <name evidence="1" type="ORF">ALEPTO_LOCUS5575</name>
</gene>
<dbReference type="AlphaFoldDB" id="A0A9N9AWB8"/>